<dbReference type="EMBL" id="SPHZ02000006">
    <property type="protein sequence ID" value="KAF0910987.1"/>
    <property type="molecule type" value="Genomic_DNA"/>
</dbReference>
<reference evidence="2 3" key="1">
    <citation type="submission" date="2019-11" db="EMBL/GenBank/DDBJ databases">
        <title>Whole genome sequence of Oryza granulata.</title>
        <authorList>
            <person name="Li W."/>
        </authorList>
    </citation>
    <scope>NUCLEOTIDE SEQUENCE [LARGE SCALE GENOMIC DNA]</scope>
    <source>
        <strain evidence="3">cv. Menghai</strain>
        <tissue evidence="2">Leaf</tissue>
    </source>
</reference>
<name>A0A6G1DEQ5_9ORYZ</name>
<keyword evidence="3" id="KW-1185">Reference proteome</keyword>
<comment type="similarity">
    <text evidence="1">Belongs to the LOR family.</text>
</comment>
<organism evidence="2 3">
    <name type="scientific">Oryza meyeriana var. granulata</name>
    <dbReference type="NCBI Taxonomy" id="110450"/>
    <lineage>
        <taxon>Eukaryota</taxon>
        <taxon>Viridiplantae</taxon>
        <taxon>Streptophyta</taxon>
        <taxon>Embryophyta</taxon>
        <taxon>Tracheophyta</taxon>
        <taxon>Spermatophyta</taxon>
        <taxon>Magnoliopsida</taxon>
        <taxon>Liliopsida</taxon>
        <taxon>Poales</taxon>
        <taxon>Poaceae</taxon>
        <taxon>BOP clade</taxon>
        <taxon>Oryzoideae</taxon>
        <taxon>Oryzeae</taxon>
        <taxon>Oryzinae</taxon>
        <taxon>Oryza</taxon>
        <taxon>Oryza meyeriana</taxon>
    </lineage>
</organism>
<dbReference type="OrthoDB" id="97518at2759"/>
<dbReference type="SUPFAM" id="SSF54518">
    <property type="entry name" value="Tubby C-terminal domain-like"/>
    <property type="match status" value="1"/>
</dbReference>
<dbReference type="PANTHER" id="PTHR31087:SF94">
    <property type="entry name" value="EXPRESSED PROTEIN"/>
    <property type="match status" value="1"/>
</dbReference>
<evidence type="ECO:0000313" key="3">
    <source>
        <dbReference type="Proteomes" id="UP000479710"/>
    </source>
</evidence>
<dbReference type="PANTHER" id="PTHR31087">
    <property type="match status" value="1"/>
</dbReference>
<dbReference type="InterPro" id="IPR025659">
    <property type="entry name" value="Tubby-like_C"/>
</dbReference>
<protein>
    <submittedName>
        <fullName evidence="2">Uncharacterized protein</fullName>
    </submittedName>
</protein>
<dbReference type="InterPro" id="IPR038595">
    <property type="entry name" value="LOR_sf"/>
</dbReference>
<dbReference type="Pfam" id="PF04525">
    <property type="entry name" value="LOR"/>
    <property type="match status" value="1"/>
</dbReference>
<comment type="caution">
    <text evidence="2">The sequence shown here is derived from an EMBL/GenBank/DDBJ whole genome shotgun (WGS) entry which is preliminary data.</text>
</comment>
<dbReference type="InterPro" id="IPR007612">
    <property type="entry name" value="LOR"/>
</dbReference>
<dbReference type="Proteomes" id="UP000479710">
    <property type="component" value="Unassembled WGS sequence"/>
</dbReference>
<accession>A0A6G1DEQ5</accession>
<sequence>MPHEATAFAEARVIGATDRDFAVTDAAGAVVIRVEGAVFSFQKRTLLLDAARRLVLTMVDSTYLMSSMWDVYGGDSTSRRNLLFSAVKESVVQVRTKIFVYLSGYRSVEQVPDFVIGGS</sequence>
<dbReference type="Gene3D" id="2.40.160.200">
    <property type="entry name" value="LURP1-related"/>
    <property type="match status" value="1"/>
</dbReference>
<proteinExistence type="inferred from homology"/>
<dbReference type="AlphaFoldDB" id="A0A6G1DEQ5"/>
<evidence type="ECO:0000313" key="2">
    <source>
        <dbReference type="EMBL" id="KAF0910987.1"/>
    </source>
</evidence>
<gene>
    <name evidence="2" type="ORF">E2562_005377</name>
</gene>
<evidence type="ECO:0000256" key="1">
    <source>
        <dbReference type="ARBA" id="ARBA00005437"/>
    </source>
</evidence>